<gene>
    <name evidence="3" type="ORF">MVEN_01846100</name>
</gene>
<feature type="chain" id="PRO_5034380494" description="Cyclase" evidence="2">
    <location>
        <begin position="35"/>
        <end position="387"/>
    </location>
</feature>
<evidence type="ECO:0000256" key="1">
    <source>
        <dbReference type="ARBA" id="ARBA00007865"/>
    </source>
</evidence>
<comment type="similarity">
    <text evidence="1">Belongs to the Cyclase 1 superfamily.</text>
</comment>
<reference evidence="3" key="1">
    <citation type="submission" date="2020-05" db="EMBL/GenBank/DDBJ databases">
        <title>Mycena genomes resolve the evolution of fungal bioluminescence.</title>
        <authorList>
            <person name="Tsai I.J."/>
        </authorList>
    </citation>
    <scope>NUCLEOTIDE SEQUENCE</scope>
    <source>
        <strain evidence="3">CCC161011</strain>
    </source>
</reference>
<dbReference type="PANTHER" id="PTHR34861">
    <property type="match status" value="1"/>
</dbReference>
<dbReference type="Pfam" id="PF04199">
    <property type="entry name" value="Cyclase"/>
    <property type="match status" value="1"/>
</dbReference>
<dbReference type="InterPro" id="IPR007325">
    <property type="entry name" value="KFase/CYL"/>
</dbReference>
<comment type="caution">
    <text evidence="3">The sequence shown here is derived from an EMBL/GenBank/DDBJ whole genome shotgun (WGS) entry which is preliminary data.</text>
</comment>
<dbReference type="GO" id="GO:0004061">
    <property type="term" value="F:arylformamidase activity"/>
    <property type="evidence" value="ECO:0007669"/>
    <property type="project" value="InterPro"/>
</dbReference>
<dbReference type="Proteomes" id="UP000620124">
    <property type="component" value="Unassembled WGS sequence"/>
</dbReference>
<evidence type="ECO:0008006" key="5">
    <source>
        <dbReference type="Google" id="ProtNLM"/>
    </source>
</evidence>
<dbReference type="InterPro" id="IPR037175">
    <property type="entry name" value="KFase_sf"/>
</dbReference>
<dbReference type="SUPFAM" id="SSF102198">
    <property type="entry name" value="Putative cyclase"/>
    <property type="match status" value="1"/>
</dbReference>
<dbReference type="EMBL" id="JACAZI010000018">
    <property type="protein sequence ID" value="KAF7341117.1"/>
    <property type="molecule type" value="Genomic_DNA"/>
</dbReference>
<dbReference type="PANTHER" id="PTHR34861:SF11">
    <property type="entry name" value="CYCLASE"/>
    <property type="match status" value="1"/>
</dbReference>
<sequence>MMSHRVPVGHRKVSNFVMKTLTALALVATILTDAKPVPHPLTLVSRAVNDSDIYANWPTYDQLPLHPSFPTKAAWGVWGASDELGSLNHIRNVTILAAKSDIQLGRTFNLNLELSMPNPPLNTNRRPLIHAIQPLAGYQDDVITLNTQISTQFDGLRHFPYSTNASQDTYQFYNDLITFDDIMAPSGSSTLGIQNAAQKGIAGRGILLDWAGWMESKNASFDVFNATNISAVELDAVATWQGLDPATFSKPGDFLVVRTGFTKQYLALSSHDQAIVPYREGADAQFLGMEASDAMLRWLWDKKLSLVGSDNPAFESLPSDASIIDGVPRSLHQVFIGGWGLNIVEFLDLEKLTAACHELNRYSFFFTIQNLNVVGGIASPPNAMAIL</sequence>
<evidence type="ECO:0000256" key="2">
    <source>
        <dbReference type="SAM" id="SignalP"/>
    </source>
</evidence>
<dbReference type="Gene3D" id="3.50.30.50">
    <property type="entry name" value="Putative cyclase"/>
    <property type="match status" value="1"/>
</dbReference>
<keyword evidence="2" id="KW-0732">Signal</keyword>
<evidence type="ECO:0000313" key="4">
    <source>
        <dbReference type="Proteomes" id="UP000620124"/>
    </source>
</evidence>
<keyword evidence="4" id="KW-1185">Reference proteome</keyword>
<name>A0A8H6XHG0_9AGAR</name>
<accession>A0A8H6XHG0</accession>
<protein>
    <recommendedName>
        <fullName evidence="5">Cyclase</fullName>
    </recommendedName>
</protein>
<dbReference type="GO" id="GO:0019441">
    <property type="term" value="P:L-tryptophan catabolic process to kynurenine"/>
    <property type="evidence" value="ECO:0007669"/>
    <property type="project" value="InterPro"/>
</dbReference>
<organism evidence="3 4">
    <name type="scientific">Mycena venus</name>
    <dbReference type="NCBI Taxonomy" id="2733690"/>
    <lineage>
        <taxon>Eukaryota</taxon>
        <taxon>Fungi</taxon>
        <taxon>Dikarya</taxon>
        <taxon>Basidiomycota</taxon>
        <taxon>Agaricomycotina</taxon>
        <taxon>Agaricomycetes</taxon>
        <taxon>Agaricomycetidae</taxon>
        <taxon>Agaricales</taxon>
        <taxon>Marasmiineae</taxon>
        <taxon>Mycenaceae</taxon>
        <taxon>Mycena</taxon>
    </lineage>
</organism>
<evidence type="ECO:0000313" key="3">
    <source>
        <dbReference type="EMBL" id="KAF7341117.1"/>
    </source>
</evidence>
<feature type="signal peptide" evidence="2">
    <location>
        <begin position="1"/>
        <end position="34"/>
    </location>
</feature>
<proteinExistence type="inferred from homology"/>
<dbReference type="OrthoDB" id="5396at2759"/>
<dbReference type="AlphaFoldDB" id="A0A8H6XHG0"/>